<protein>
    <submittedName>
        <fullName evidence="2">Uncharacterized protein</fullName>
    </submittedName>
</protein>
<proteinExistence type="predicted"/>
<evidence type="ECO:0000256" key="1">
    <source>
        <dbReference type="SAM" id="MobiDB-lite"/>
    </source>
</evidence>
<evidence type="ECO:0000313" key="2">
    <source>
        <dbReference type="EMBL" id="MXP76730.1"/>
    </source>
</evidence>
<organism evidence="2 3">
    <name type="scientific">Sporofaciens musculi</name>
    <dbReference type="NCBI Taxonomy" id="2681861"/>
    <lineage>
        <taxon>Bacteria</taxon>
        <taxon>Bacillati</taxon>
        <taxon>Bacillota</taxon>
        <taxon>Clostridia</taxon>
        <taxon>Lachnospirales</taxon>
        <taxon>Lachnospiraceae</taxon>
        <taxon>Sporofaciens</taxon>
    </lineage>
</organism>
<dbReference type="EMBL" id="WUQX01000001">
    <property type="protein sequence ID" value="MXP76730.1"/>
    <property type="molecule type" value="Genomic_DNA"/>
</dbReference>
<dbReference type="AlphaFoldDB" id="A0A7X3MI63"/>
<feature type="region of interest" description="Disordered" evidence="1">
    <location>
        <begin position="83"/>
        <end position="117"/>
    </location>
</feature>
<sequence length="132" mass="14497">MAKTNKVTVIEKNAGQKIDFEQSGTRLIFGDDELMLNAAKYQKDWDVEVDVCRDKSDNLTIGTGSGLRYVAQVKIPAATYTETEIEAEEPAEAPAAEDAAENGDGMNQKTTVQRDKNPLDMGDVTVILWSIE</sequence>
<reference evidence="2 3" key="1">
    <citation type="submission" date="2019-12" db="EMBL/GenBank/DDBJ databases">
        <title>Sporaefaciens musculi gen. nov., sp. nov., a novel bacterium isolated from the caecum of an obese mouse.</title>
        <authorList>
            <person name="Rasmussen T.S."/>
            <person name="Streidl T."/>
            <person name="Hitch T.C.A."/>
            <person name="Wortmann E."/>
            <person name="Deptula P."/>
            <person name="Hansen M."/>
            <person name="Nielsen D.S."/>
            <person name="Clavel T."/>
            <person name="Vogensen F.K."/>
        </authorList>
    </citation>
    <scope>NUCLEOTIDE SEQUENCE [LARGE SCALE GENOMIC DNA]</scope>
    <source>
        <strain evidence="2 3">WCA-9-b2</strain>
    </source>
</reference>
<dbReference type="Proteomes" id="UP000460412">
    <property type="component" value="Unassembled WGS sequence"/>
</dbReference>
<comment type="caution">
    <text evidence="2">The sequence shown here is derived from an EMBL/GenBank/DDBJ whole genome shotgun (WGS) entry which is preliminary data.</text>
</comment>
<accession>A0A7X3MI63</accession>
<evidence type="ECO:0000313" key="3">
    <source>
        <dbReference type="Proteomes" id="UP000460412"/>
    </source>
</evidence>
<dbReference type="RefSeq" id="WP_159751790.1">
    <property type="nucleotide sequence ID" value="NZ_WUQX01000001.1"/>
</dbReference>
<gene>
    <name evidence="2" type="ORF">GN277_15465</name>
</gene>
<name>A0A7X3MI63_9FIRM</name>
<keyword evidence="3" id="KW-1185">Reference proteome</keyword>